<organism evidence="2 3">
    <name type="scientific">Kalanchoe fedtschenkoi</name>
    <name type="common">Lavender scallops</name>
    <name type="synonym">South American air plant</name>
    <dbReference type="NCBI Taxonomy" id="63787"/>
    <lineage>
        <taxon>Eukaryota</taxon>
        <taxon>Viridiplantae</taxon>
        <taxon>Streptophyta</taxon>
        <taxon>Embryophyta</taxon>
        <taxon>Tracheophyta</taxon>
        <taxon>Spermatophyta</taxon>
        <taxon>Magnoliopsida</taxon>
        <taxon>eudicotyledons</taxon>
        <taxon>Gunneridae</taxon>
        <taxon>Pentapetalae</taxon>
        <taxon>Saxifragales</taxon>
        <taxon>Crassulaceae</taxon>
        <taxon>Kalanchoe</taxon>
    </lineage>
</organism>
<dbReference type="PANTHER" id="PTHR31949:SF20">
    <property type="entry name" value="OS01G0141900 PROTEIN"/>
    <property type="match status" value="1"/>
</dbReference>
<feature type="compositionally biased region" description="Low complexity" evidence="1">
    <location>
        <begin position="184"/>
        <end position="213"/>
    </location>
</feature>
<dbReference type="Proteomes" id="UP000594263">
    <property type="component" value="Unplaced"/>
</dbReference>
<protein>
    <submittedName>
        <fullName evidence="2">Uncharacterized protein</fullName>
    </submittedName>
</protein>
<dbReference type="GO" id="GO:0055028">
    <property type="term" value="C:cortical microtubule"/>
    <property type="evidence" value="ECO:0007669"/>
    <property type="project" value="TreeGrafter"/>
</dbReference>
<keyword evidence="3" id="KW-1185">Reference proteome</keyword>
<feature type="compositionally biased region" description="Polar residues" evidence="1">
    <location>
        <begin position="162"/>
        <end position="180"/>
    </location>
</feature>
<feature type="region of interest" description="Disordered" evidence="1">
    <location>
        <begin position="157"/>
        <end position="230"/>
    </location>
</feature>
<reference evidence="2" key="1">
    <citation type="submission" date="2021-01" db="UniProtKB">
        <authorList>
            <consortium name="EnsemblPlants"/>
        </authorList>
    </citation>
    <scope>IDENTIFICATION</scope>
</reference>
<evidence type="ECO:0000313" key="2">
    <source>
        <dbReference type="EnsemblPlants" id="Kaladp0020s0071.1.v1.1"/>
    </source>
</evidence>
<dbReference type="PANTHER" id="PTHR31949">
    <property type="entry name" value="GASTRIC MUCIN-LIKE PROTEIN"/>
    <property type="match status" value="1"/>
</dbReference>
<feature type="compositionally biased region" description="Polar residues" evidence="1">
    <location>
        <begin position="431"/>
        <end position="457"/>
    </location>
</feature>
<accession>A0A7N0T3F3</accession>
<sequence>MVVMEKDERTALFFEMRRAEAEDQNLPALNNSDDFDGIGCNPGSSPISKMVAPLHVPLIDDDDFLNFENDTTDYDWLLTPPDIPLFPSMEMESQKRMCSQIEIFTVPPTLNTEPADTQEDALSITTSGLVPSAFELDPISAVNKIQSVSKNPIAISAAAKPSRSSTPNSRAPLLSNTKLKSSCRRSSPPSRLGSHSSTPTATLSTSAASKLAPRSCTPIRKKPSSSGGPCVTALSSLPSAVVKSAPLKSKHPVDERGKVLLVKSCTGRSPETLDVSLDVPPLPSTLLRARSVSASKGESAAVSDHKIVSSVTCANGKQRQKSCSPSVVRVPNSSGFNRRNFISTALSNDTDIVNPVIIGTQMVERVVNMRKLAPPKPDGQCGHKSSSSRVNSGFGLSLSKKSLDMAIRHMSIRGNVSDNLKPSNMKIAASSGHNTMTESTKSSTSLTDSPFTTSSDASSDRIVHCN</sequence>
<evidence type="ECO:0000313" key="3">
    <source>
        <dbReference type="Proteomes" id="UP000594263"/>
    </source>
</evidence>
<name>A0A7N0T3F3_KALFE</name>
<proteinExistence type="predicted"/>
<evidence type="ECO:0000256" key="1">
    <source>
        <dbReference type="SAM" id="MobiDB-lite"/>
    </source>
</evidence>
<dbReference type="EnsemblPlants" id="Kaladp0020s0071.1.v1.1">
    <property type="protein sequence ID" value="Kaladp0020s0071.1.v1.1"/>
    <property type="gene ID" value="Kaladp0020s0071.v1.1"/>
</dbReference>
<dbReference type="AlphaFoldDB" id="A0A7N0T3F3"/>
<dbReference type="GO" id="GO:0043622">
    <property type="term" value="P:cortical microtubule organization"/>
    <property type="evidence" value="ECO:0007669"/>
    <property type="project" value="TreeGrafter"/>
</dbReference>
<dbReference type="Gramene" id="Kaladp0020s0071.1.v1.1">
    <property type="protein sequence ID" value="Kaladp0020s0071.1.v1.1"/>
    <property type="gene ID" value="Kaladp0020s0071.v1.1"/>
</dbReference>
<feature type="region of interest" description="Disordered" evidence="1">
    <location>
        <begin position="425"/>
        <end position="466"/>
    </location>
</feature>